<evidence type="ECO:0000313" key="2">
    <source>
        <dbReference type="EMBL" id="EDY55985.1"/>
    </source>
</evidence>
<evidence type="ECO:0000313" key="3">
    <source>
        <dbReference type="Proteomes" id="UP000002785"/>
    </source>
</evidence>
<dbReference type="HOGENOM" id="CLU_051661_2_1_11"/>
<gene>
    <name evidence="2" type="ORF">SSEG_02747</name>
</gene>
<dbReference type="Proteomes" id="UP000002785">
    <property type="component" value="Chromosome"/>
</dbReference>
<protein>
    <recommendedName>
        <fullName evidence="1">Mycothiol-dependent maleylpyruvate isomerase metal-binding domain-containing protein</fullName>
    </recommendedName>
</protein>
<name>B5HT30_STRX2</name>
<accession>B5HT30</accession>
<dbReference type="InterPro" id="IPR024344">
    <property type="entry name" value="MDMPI_metal-binding"/>
</dbReference>
<reference evidence="2" key="1">
    <citation type="submission" date="2009-10" db="EMBL/GenBank/DDBJ databases">
        <title>The genome sequence of Streptomyces sviceus strain ATCC 29083.</title>
        <authorList>
            <consortium name="The Broad Institute Genome Sequencing Platform"/>
            <consortium name="Broad Institute Microbial Sequencing Center"/>
            <person name="Fischbach M."/>
            <person name="Godfrey P."/>
            <person name="Ward D."/>
            <person name="Young S."/>
            <person name="Zeng Q."/>
            <person name="Koehrsen M."/>
            <person name="Alvarado L."/>
            <person name="Berlin A.M."/>
            <person name="Bochicchio J."/>
            <person name="Borenstein D."/>
            <person name="Chapman S.B."/>
            <person name="Chen Z."/>
            <person name="Engels R."/>
            <person name="Freedman E."/>
            <person name="Gellesch M."/>
            <person name="Goldberg J."/>
            <person name="Griggs A."/>
            <person name="Gujja S."/>
            <person name="Heilman E.R."/>
            <person name="Heiman D.I."/>
            <person name="Hepburn T.A."/>
            <person name="Howarth C."/>
            <person name="Jen D."/>
            <person name="Larson L."/>
            <person name="Lewis B."/>
            <person name="Mehta T."/>
            <person name="Park D."/>
            <person name="Pearson M."/>
            <person name="Richards J."/>
            <person name="Roberts A."/>
            <person name="Saif S."/>
            <person name="Shea T.D."/>
            <person name="Shenoy N."/>
            <person name="Sisk P."/>
            <person name="Stolte C."/>
            <person name="Sykes S.N."/>
            <person name="Thomson T."/>
            <person name="Walk T."/>
            <person name="White J."/>
            <person name="Yandava C."/>
            <person name="Straight P."/>
            <person name="Clardy J."/>
            <person name="Hung D."/>
            <person name="Kolter R."/>
            <person name="Mekalanos J."/>
            <person name="Walker S."/>
            <person name="Walsh C.T."/>
            <person name="Wieland-Brown L.C."/>
            <person name="Haas B."/>
            <person name="Nusbaum C."/>
            <person name="Birren B."/>
        </authorList>
    </citation>
    <scope>NUCLEOTIDE SEQUENCE [LARGE SCALE GENOMIC DNA]</scope>
    <source>
        <strain evidence="2">ATCC 29083</strain>
    </source>
</reference>
<dbReference type="InterPro" id="IPR017517">
    <property type="entry name" value="Maleyloyr_isom"/>
</dbReference>
<dbReference type="eggNOG" id="COG1576">
    <property type="taxonomic scope" value="Bacteria"/>
</dbReference>
<dbReference type="AlphaFoldDB" id="B5HT30"/>
<sequence>MTNPVNPPAGAPALADPRNGLLKAVDLAGDVLGAVRPDQYDSITPCPDYSVRQLSNHLVSVLRRVAVIGAGGQFFSVPHFAEDVADGAWAEAWADGTKELKSVWTDPAVLGREIGLPWGPVPGAVAAVIYTNEFVLHIWDLAKATGQSPEWDETVLAGPLAAMHRAVPREPRGGQVPFGPVVDVPEDAPAIDRLVGWYGRTP</sequence>
<dbReference type="OrthoDB" id="5185819at2"/>
<dbReference type="InterPro" id="IPR017520">
    <property type="entry name" value="CHP03086"/>
</dbReference>
<dbReference type="GO" id="GO:0046872">
    <property type="term" value="F:metal ion binding"/>
    <property type="evidence" value="ECO:0007669"/>
    <property type="project" value="InterPro"/>
</dbReference>
<dbReference type="NCBIfam" id="TIGR03086">
    <property type="entry name" value="TIGR03086 family metal-binding protein"/>
    <property type="match status" value="1"/>
</dbReference>
<organism evidence="2 3">
    <name type="scientific">Streptomyces sviceus (strain ATCC 29083 / DSM 924 / JCM 4929 / NBRC 13980 / NCIMB 11184 / NRRL 5439 / UC 5370)</name>
    <dbReference type="NCBI Taxonomy" id="463191"/>
    <lineage>
        <taxon>Bacteria</taxon>
        <taxon>Bacillati</taxon>
        <taxon>Actinomycetota</taxon>
        <taxon>Actinomycetes</taxon>
        <taxon>Kitasatosporales</taxon>
        <taxon>Streptomycetaceae</taxon>
        <taxon>Streptomyces</taxon>
    </lineage>
</organism>
<dbReference type="NCBIfam" id="TIGR03083">
    <property type="entry name" value="maleylpyruvate isomerase family mycothiol-dependent enzyme"/>
    <property type="match status" value="1"/>
</dbReference>
<dbReference type="SUPFAM" id="SSF109854">
    <property type="entry name" value="DinB/YfiT-like putative metalloenzymes"/>
    <property type="match status" value="1"/>
</dbReference>
<keyword evidence="3" id="KW-1185">Reference proteome</keyword>
<dbReference type="Pfam" id="PF11716">
    <property type="entry name" value="MDMPI_N"/>
    <property type="match status" value="1"/>
</dbReference>
<proteinExistence type="predicted"/>
<feature type="domain" description="Mycothiol-dependent maleylpyruvate isomerase metal-binding" evidence="1">
    <location>
        <begin position="28"/>
        <end position="142"/>
    </location>
</feature>
<dbReference type="InterPro" id="IPR034660">
    <property type="entry name" value="DinB/YfiT-like"/>
</dbReference>
<dbReference type="EMBL" id="CM000951">
    <property type="protein sequence ID" value="EDY55985.1"/>
    <property type="molecule type" value="Genomic_DNA"/>
</dbReference>
<dbReference type="Gene3D" id="1.20.120.450">
    <property type="entry name" value="dinb family like domain"/>
    <property type="match status" value="1"/>
</dbReference>
<evidence type="ECO:0000259" key="1">
    <source>
        <dbReference type="Pfam" id="PF11716"/>
    </source>
</evidence>
<dbReference type="RefSeq" id="WP_007385273.1">
    <property type="nucleotide sequence ID" value="NZ_CM000951.1"/>
</dbReference>